<keyword evidence="1" id="KW-0732">Signal</keyword>
<evidence type="ECO:0000313" key="2">
    <source>
        <dbReference type="EMBL" id="CCI79703.1"/>
    </source>
</evidence>
<reference evidence="2" key="1">
    <citation type="journal article" date="2013" name="BMC Genomics">
        <title>Intron retention and transcript chimerism conserved across mammals: Ly6g5b and Csnk2b-Ly6g5b as examples.</title>
        <authorList>
            <person name="Hernandez-Torres F."/>
            <person name="Rastrojo A."/>
            <person name="Aguado B."/>
        </authorList>
    </citation>
    <scope>NUCLEOTIDE SEQUENCE</scope>
    <source>
        <tissue evidence="2">Brain</tissue>
    </source>
</reference>
<protein>
    <submittedName>
        <fullName evidence="2">Lymphocyte antigen-6 G5B splicing isoform 325</fullName>
    </submittedName>
</protein>
<evidence type="ECO:0000256" key="1">
    <source>
        <dbReference type="SAM" id="SignalP"/>
    </source>
</evidence>
<sequence length="73" mass="7985">MKAHILVRVLVMVGFTVGKGKWGPGAGREEGVIEFRKGVERGHGYSGLSFAELRRMYLFLNSSGLLLLPQPGL</sequence>
<organism evidence="2">
    <name type="scientific">Macaca mulatta</name>
    <name type="common">Rhesus macaque</name>
    <dbReference type="NCBI Taxonomy" id="9544"/>
    <lineage>
        <taxon>Eukaryota</taxon>
        <taxon>Metazoa</taxon>
        <taxon>Chordata</taxon>
        <taxon>Craniata</taxon>
        <taxon>Vertebrata</taxon>
        <taxon>Euteleostomi</taxon>
        <taxon>Mammalia</taxon>
        <taxon>Eutheria</taxon>
        <taxon>Euarchontoglires</taxon>
        <taxon>Primates</taxon>
        <taxon>Haplorrhini</taxon>
        <taxon>Catarrhini</taxon>
        <taxon>Cercopithecidae</taxon>
        <taxon>Cercopithecinae</taxon>
        <taxon>Macaca</taxon>
    </lineage>
</organism>
<dbReference type="AlphaFoldDB" id="N0E4D7"/>
<feature type="chain" id="PRO_5004107019" evidence="1">
    <location>
        <begin position="21"/>
        <end position="73"/>
    </location>
</feature>
<proteinExistence type="evidence at transcript level"/>
<dbReference type="EMBL" id="HE864466">
    <property type="protein sequence ID" value="CCI79703.1"/>
    <property type="molecule type" value="mRNA"/>
</dbReference>
<gene>
    <name evidence="2" type="primary">Ly6g5b</name>
</gene>
<feature type="signal peptide" evidence="1">
    <location>
        <begin position="1"/>
        <end position="20"/>
    </location>
</feature>
<accession>N0E4D7</accession>
<name>N0E4D7_MACMU</name>